<dbReference type="SMART" id="SM00212">
    <property type="entry name" value="UBCc"/>
    <property type="match status" value="1"/>
</dbReference>
<comment type="similarity">
    <text evidence="7">Belongs to the ubiquitin-conjugating enzyme family.</text>
</comment>
<dbReference type="InterPro" id="IPR050113">
    <property type="entry name" value="Ub_conjugating_enzyme"/>
</dbReference>
<dbReference type="GO" id="GO:0032446">
    <property type="term" value="P:protein modification by small protein conjugation"/>
    <property type="evidence" value="ECO:0007669"/>
    <property type="project" value="UniProtKB-ARBA"/>
</dbReference>
<evidence type="ECO:0000256" key="1">
    <source>
        <dbReference type="ARBA" id="ARBA00012486"/>
    </source>
</evidence>
<keyword evidence="4 7" id="KW-0833">Ubl conjugation pathway</keyword>
<evidence type="ECO:0000256" key="3">
    <source>
        <dbReference type="ARBA" id="ARBA00022741"/>
    </source>
</evidence>
<name>A0A1I8I2G3_9PLAT</name>
<dbReference type="WBParaSite" id="maker-uti_cns_0009439-snap-gene-0.2-mRNA-1">
    <property type="protein sequence ID" value="maker-uti_cns_0009439-snap-gene-0.2-mRNA-1"/>
    <property type="gene ID" value="maker-uti_cns_0009439-snap-gene-0.2"/>
</dbReference>
<organism evidence="8 9">
    <name type="scientific">Macrostomum lignano</name>
    <dbReference type="NCBI Taxonomy" id="282301"/>
    <lineage>
        <taxon>Eukaryota</taxon>
        <taxon>Metazoa</taxon>
        <taxon>Spiralia</taxon>
        <taxon>Lophotrochozoa</taxon>
        <taxon>Platyhelminthes</taxon>
        <taxon>Rhabditophora</taxon>
        <taxon>Macrostomorpha</taxon>
        <taxon>Macrostomida</taxon>
        <taxon>Macrostomidae</taxon>
        <taxon>Macrostomum</taxon>
    </lineage>
</organism>
<dbReference type="GO" id="GO:0061631">
    <property type="term" value="F:ubiquitin conjugating enzyme activity"/>
    <property type="evidence" value="ECO:0007669"/>
    <property type="project" value="UniProtKB-EC"/>
</dbReference>
<protein>
    <recommendedName>
        <fullName evidence="1">E2 ubiquitin-conjugating enzyme</fullName>
        <ecNumber evidence="1">2.3.2.23</ecNumber>
    </recommendedName>
</protein>
<dbReference type="FunFam" id="3.10.110.10:FF:000018">
    <property type="entry name" value="Ubiquitin-conjugating enzyme E2 G1"/>
    <property type="match status" value="1"/>
</dbReference>
<dbReference type="Gene3D" id="3.10.110.10">
    <property type="entry name" value="Ubiquitin Conjugating Enzyme"/>
    <property type="match status" value="1"/>
</dbReference>
<proteinExistence type="inferred from homology"/>
<evidence type="ECO:0000256" key="5">
    <source>
        <dbReference type="ARBA" id="ARBA00022840"/>
    </source>
</evidence>
<dbReference type="SUPFAM" id="SSF54495">
    <property type="entry name" value="UBC-like"/>
    <property type="match status" value="1"/>
</dbReference>
<evidence type="ECO:0000313" key="9">
    <source>
        <dbReference type="WBParaSite" id="maker-uti_cns_0009439-snap-gene-0.2-mRNA-1"/>
    </source>
</evidence>
<keyword evidence="5 7" id="KW-0067">ATP-binding</keyword>
<dbReference type="STRING" id="282301.A0A1I8I2G3"/>
<dbReference type="GO" id="GO:0005524">
    <property type="term" value="F:ATP binding"/>
    <property type="evidence" value="ECO:0007669"/>
    <property type="project" value="UniProtKB-UniRule"/>
</dbReference>
<reference evidence="9" key="1">
    <citation type="submission" date="2016-11" db="UniProtKB">
        <authorList>
            <consortium name="WormBaseParasite"/>
        </authorList>
    </citation>
    <scope>IDENTIFICATION</scope>
</reference>
<dbReference type="OrthoDB" id="19692at2759"/>
<dbReference type="PANTHER" id="PTHR24067">
    <property type="entry name" value="UBIQUITIN-CONJUGATING ENZYME E2"/>
    <property type="match status" value="1"/>
</dbReference>
<keyword evidence="8" id="KW-1185">Reference proteome</keyword>
<dbReference type="AlphaFoldDB" id="A0A1I8I2G3"/>
<keyword evidence="3 7" id="KW-0547">Nucleotide-binding</keyword>
<evidence type="ECO:0000256" key="6">
    <source>
        <dbReference type="ARBA" id="ARBA00053162"/>
    </source>
</evidence>
<dbReference type="EC" id="2.3.2.23" evidence="1"/>
<accession>A0A1I8I2G3</accession>
<dbReference type="InterPro" id="IPR023313">
    <property type="entry name" value="UBQ-conjugating_AS"/>
</dbReference>
<dbReference type="Pfam" id="PF00179">
    <property type="entry name" value="UQ_con"/>
    <property type="match status" value="1"/>
</dbReference>
<dbReference type="PROSITE" id="PS50127">
    <property type="entry name" value="UBC_2"/>
    <property type="match status" value="1"/>
</dbReference>
<dbReference type="CDD" id="cd23795">
    <property type="entry name" value="UBCc_UBE2G1"/>
    <property type="match status" value="1"/>
</dbReference>
<comment type="function">
    <text evidence="6">Accepts ubiquitin from the E1 complex and catalyzes its covalent attachment to other proteins. In vitro catalyzes 'Lys-48'-, as well as 'Lys-63'-linked polyubiquitination. May be involved in degradation of muscle-specific proteins. Mediates polyubiquitination of CYP3A4.</text>
</comment>
<dbReference type="InterPro" id="IPR000608">
    <property type="entry name" value="UBC"/>
</dbReference>
<sequence>MATEKSALLLHRQLNDLRKQGSDCFSAGLLDDNDPYIWRVTIFGPSGTLYEGGLFVAELRFPKDYPNRPPKMKFLTEIWHPNVESDGSVCISILHEPGEDKWGYERPEERWLPIHSVESIVMSVITMLSEPNPDSPANVDAAKEFRENPASFKKRVARCVRKSQEEPILD</sequence>
<dbReference type="InterPro" id="IPR016135">
    <property type="entry name" value="UBQ-conjugating_enzyme/RWD"/>
</dbReference>
<evidence type="ECO:0000256" key="4">
    <source>
        <dbReference type="ARBA" id="ARBA00022786"/>
    </source>
</evidence>
<evidence type="ECO:0000256" key="7">
    <source>
        <dbReference type="RuleBase" id="RU362109"/>
    </source>
</evidence>
<dbReference type="PROSITE" id="PS00183">
    <property type="entry name" value="UBC_1"/>
    <property type="match status" value="1"/>
</dbReference>
<evidence type="ECO:0000256" key="2">
    <source>
        <dbReference type="ARBA" id="ARBA00022679"/>
    </source>
</evidence>
<dbReference type="Proteomes" id="UP000095280">
    <property type="component" value="Unplaced"/>
</dbReference>
<keyword evidence="2" id="KW-0808">Transferase</keyword>
<evidence type="ECO:0000313" key="8">
    <source>
        <dbReference type="Proteomes" id="UP000095280"/>
    </source>
</evidence>